<dbReference type="Proteomes" id="UP001283361">
    <property type="component" value="Unassembled WGS sequence"/>
</dbReference>
<organism evidence="1 2">
    <name type="scientific">Elysia crispata</name>
    <name type="common">lettuce slug</name>
    <dbReference type="NCBI Taxonomy" id="231223"/>
    <lineage>
        <taxon>Eukaryota</taxon>
        <taxon>Metazoa</taxon>
        <taxon>Spiralia</taxon>
        <taxon>Lophotrochozoa</taxon>
        <taxon>Mollusca</taxon>
        <taxon>Gastropoda</taxon>
        <taxon>Heterobranchia</taxon>
        <taxon>Euthyneura</taxon>
        <taxon>Panpulmonata</taxon>
        <taxon>Sacoglossa</taxon>
        <taxon>Placobranchoidea</taxon>
        <taxon>Plakobranchidae</taxon>
        <taxon>Elysia</taxon>
    </lineage>
</organism>
<evidence type="ECO:0000313" key="1">
    <source>
        <dbReference type="EMBL" id="KAK3801726.1"/>
    </source>
</evidence>
<reference evidence="1" key="1">
    <citation type="journal article" date="2023" name="G3 (Bethesda)">
        <title>A reference genome for the long-term kleptoplast-retaining sea slug Elysia crispata morphotype clarki.</title>
        <authorList>
            <person name="Eastman K.E."/>
            <person name="Pendleton A.L."/>
            <person name="Shaikh M.A."/>
            <person name="Suttiyut T."/>
            <person name="Ogas R."/>
            <person name="Tomko P."/>
            <person name="Gavelis G."/>
            <person name="Widhalm J.R."/>
            <person name="Wisecaver J.H."/>
        </authorList>
    </citation>
    <scope>NUCLEOTIDE SEQUENCE</scope>
    <source>
        <strain evidence="1">ECLA1</strain>
    </source>
</reference>
<dbReference type="AlphaFoldDB" id="A0AAE1BAB0"/>
<dbReference type="EMBL" id="JAWDGP010000286">
    <property type="protein sequence ID" value="KAK3801726.1"/>
    <property type="molecule type" value="Genomic_DNA"/>
</dbReference>
<accession>A0AAE1BAB0</accession>
<protein>
    <submittedName>
        <fullName evidence="1">Uncharacterized protein</fullName>
    </submittedName>
</protein>
<proteinExistence type="predicted"/>
<name>A0AAE1BAB0_9GAST</name>
<gene>
    <name evidence="1" type="ORF">RRG08_033910</name>
</gene>
<sequence>MQRLNMDVRLALVSDIAVTLIERRRIDQWSIGSRSIYNAASLESNKGERHQIGKPQDSNLPSFTLQCHTLWCYRAIWLQLYGSREWLKVASVVLSPGSLSDCFSIASIFLTGGCGFSGNLIKNCALKSWLTVSDSLNSTVTGGDKALTSDGLIAIMEPQRQWSLAMVSALPNVSN</sequence>
<comment type="caution">
    <text evidence="1">The sequence shown here is derived from an EMBL/GenBank/DDBJ whole genome shotgun (WGS) entry which is preliminary data.</text>
</comment>
<evidence type="ECO:0000313" key="2">
    <source>
        <dbReference type="Proteomes" id="UP001283361"/>
    </source>
</evidence>
<keyword evidence="2" id="KW-1185">Reference proteome</keyword>